<name>A0A316ZCE0_9BASI</name>
<evidence type="ECO:0000256" key="4">
    <source>
        <dbReference type="ARBA" id="ARBA00022553"/>
    </source>
</evidence>
<dbReference type="GeneID" id="37272709"/>
<dbReference type="GO" id="GO:0046872">
    <property type="term" value="F:metal ion binding"/>
    <property type="evidence" value="ECO:0007669"/>
    <property type="project" value="UniProtKB-KW"/>
</dbReference>
<dbReference type="EMBL" id="KZ819289">
    <property type="protein sequence ID" value="PWN99211.1"/>
    <property type="molecule type" value="Genomic_DNA"/>
</dbReference>
<keyword evidence="18" id="KW-1185">Reference proteome</keyword>
<comment type="subcellular location">
    <subcellularLocation>
        <location evidence="2">Cell membrane</location>
        <topology evidence="2">Multi-pass membrane protein</topology>
    </subcellularLocation>
</comment>
<evidence type="ECO:0000256" key="3">
    <source>
        <dbReference type="ARBA" id="ARBA00022475"/>
    </source>
</evidence>
<gene>
    <name evidence="17" type="ORF">FA09DRAFT_359804</name>
</gene>
<feature type="compositionally biased region" description="Polar residues" evidence="15">
    <location>
        <begin position="752"/>
        <end position="766"/>
    </location>
</feature>
<evidence type="ECO:0000256" key="11">
    <source>
        <dbReference type="ARBA" id="ARBA00023098"/>
    </source>
</evidence>
<evidence type="ECO:0000256" key="5">
    <source>
        <dbReference type="ARBA" id="ARBA00022692"/>
    </source>
</evidence>
<comment type="catalytic activity">
    <reaction evidence="13">
        <text>a 1,2-diacyl-sn-glycerol + H2O = a 2-acylglycerol + a fatty acid + H(+)</text>
        <dbReference type="Rhea" id="RHEA:33275"/>
        <dbReference type="ChEBI" id="CHEBI:15377"/>
        <dbReference type="ChEBI" id="CHEBI:15378"/>
        <dbReference type="ChEBI" id="CHEBI:17389"/>
        <dbReference type="ChEBI" id="CHEBI:17815"/>
        <dbReference type="ChEBI" id="CHEBI:28868"/>
        <dbReference type="EC" id="3.1.1.116"/>
    </reaction>
    <physiologicalReaction direction="left-to-right" evidence="13">
        <dbReference type="Rhea" id="RHEA:33276"/>
    </physiologicalReaction>
</comment>
<feature type="region of interest" description="Disordered" evidence="15">
    <location>
        <begin position="305"/>
        <end position="358"/>
    </location>
</feature>
<feature type="region of interest" description="Disordered" evidence="15">
    <location>
        <begin position="498"/>
        <end position="568"/>
    </location>
</feature>
<dbReference type="Pfam" id="PF01764">
    <property type="entry name" value="Lipase_3"/>
    <property type="match status" value="1"/>
</dbReference>
<keyword evidence="7" id="KW-0378">Hydrolase</keyword>
<organism evidence="17 18">
    <name type="scientific">Tilletiopsis washingtonensis</name>
    <dbReference type="NCBI Taxonomy" id="58919"/>
    <lineage>
        <taxon>Eukaryota</taxon>
        <taxon>Fungi</taxon>
        <taxon>Dikarya</taxon>
        <taxon>Basidiomycota</taxon>
        <taxon>Ustilaginomycotina</taxon>
        <taxon>Exobasidiomycetes</taxon>
        <taxon>Entylomatales</taxon>
        <taxon>Entylomatales incertae sedis</taxon>
        <taxon>Tilletiopsis</taxon>
    </lineage>
</organism>
<evidence type="ECO:0000259" key="16">
    <source>
        <dbReference type="Pfam" id="PF01764"/>
    </source>
</evidence>
<keyword evidence="4" id="KW-0597">Phosphoprotein</keyword>
<dbReference type="SUPFAM" id="SSF53474">
    <property type="entry name" value="alpha/beta-Hydrolases"/>
    <property type="match status" value="1"/>
</dbReference>
<proteinExistence type="predicted"/>
<feature type="compositionally biased region" description="Basic and acidic residues" evidence="15">
    <location>
        <begin position="1198"/>
        <end position="1220"/>
    </location>
</feature>
<feature type="region of interest" description="Disordered" evidence="15">
    <location>
        <begin position="722"/>
        <end position="741"/>
    </location>
</feature>
<feature type="region of interest" description="Disordered" evidence="15">
    <location>
        <begin position="1181"/>
        <end position="1261"/>
    </location>
</feature>
<feature type="region of interest" description="Disordered" evidence="15">
    <location>
        <begin position="752"/>
        <end position="875"/>
    </location>
</feature>
<dbReference type="InterPro" id="IPR002921">
    <property type="entry name" value="Fungal_lipase-type"/>
</dbReference>
<keyword evidence="5" id="KW-0812">Transmembrane</keyword>
<keyword evidence="9" id="KW-0442">Lipid degradation</keyword>
<dbReference type="RefSeq" id="XP_025599490.1">
    <property type="nucleotide sequence ID" value="XM_025745165.1"/>
</dbReference>
<protein>
    <recommendedName>
        <fullName evidence="14">sn-1-specific diacylglycerol lipase</fullName>
        <ecNumber evidence="14">3.1.1.116</ecNumber>
    </recommendedName>
</protein>
<feature type="region of interest" description="Disordered" evidence="15">
    <location>
        <begin position="661"/>
        <end position="715"/>
    </location>
</feature>
<feature type="domain" description="Fungal lipase-type" evidence="16">
    <location>
        <begin position="969"/>
        <end position="1056"/>
    </location>
</feature>
<dbReference type="Gene3D" id="3.40.50.1820">
    <property type="entry name" value="alpha/beta hydrolase"/>
    <property type="match status" value="1"/>
</dbReference>
<evidence type="ECO:0000256" key="12">
    <source>
        <dbReference type="ARBA" id="ARBA00023136"/>
    </source>
</evidence>
<feature type="compositionally biased region" description="Basic and acidic residues" evidence="15">
    <location>
        <begin position="1242"/>
        <end position="1260"/>
    </location>
</feature>
<dbReference type="CDD" id="cd00519">
    <property type="entry name" value="Lipase_3"/>
    <property type="match status" value="1"/>
</dbReference>
<evidence type="ECO:0000256" key="8">
    <source>
        <dbReference type="ARBA" id="ARBA00022837"/>
    </source>
</evidence>
<dbReference type="PANTHER" id="PTHR45792:SF7">
    <property type="entry name" value="PUTATIVE (AFU_ORTHOLOGUE AFUA_6G02710)-RELATED"/>
    <property type="match status" value="1"/>
</dbReference>
<dbReference type="GO" id="GO:0016298">
    <property type="term" value="F:lipase activity"/>
    <property type="evidence" value="ECO:0007669"/>
    <property type="project" value="TreeGrafter"/>
</dbReference>
<dbReference type="EC" id="3.1.1.116" evidence="14"/>
<evidence type="ECO:0000256" key="15">
    <source>
        <dbReference type="SAM" id="MobiDB-lite"/>
    </source>
</evidence>
<evidence type="ECO:0000256" key="10">
    <source>
        <dbReference type="ARBA" id="ARBA00022989"/>
    </source>
</evidence>
<feature type="compositionally biased region" description="Pro residues" evidence="15">
    <location>
        <begin position="807"/>
        <end position="817"/>
    </location>
</feature>
<dbReference type="GO" id="GO:0005886">
    <property type="term" value="C:plasma membrane"/>
    <property type="evidence" value="ECO:0007669"/>
    <property type="project" value="UniProtKB-SubCell"/>
</dbReference>
<evidence type="ECO:0000256" key="6">
    <source>
        <dbReference type="ARBA" id="ARBA00022723"/>
    </source>
</evidence>
<dbReference type="GO" id="GO:0019369">
    <property type="term" value="P:arachidonate metabolic process"/>
    <property type="evidence" value="ECO:0007669"/>
    <property type="project" value="TreeGrafter"/>
</dbReference>
<dbReference type="OrthoDB" id="438440at2759"/>
<comment type="cofactor">
    <cofactor evidence="1">
        <name>Ca(2+)</name>
        <dbReference type="ChEBI" id="CHEBI:29108"/>
    </cofactor>
</comment>
<keyword evidence="12" id="KW-0472">Membrane</keyword>
<keyword evidence="11" id="KW-0443">Lipid metabolism</keyword>
<evidence type="ECO:0000256" key="1">
    <source>
        <dbReference type="ARBA" id="ARBA00001913"/>
    </source>
</evidence>
<sequence length="1390" mass="148832">MAALLRPYLFGGSGPSTPVEGAPPVPPLGPADGGSALSQTQRRELEQRALRLVAKHEADRGLVAAAGRTLLPAQVAELVSALSILARVSLKSTAFLIEVVLEAAKHGTGMGLGLTRRALITAVGTARAVHAIRGGDNEWSFENGEARSTGGDAFLNVLDRYTSLGIYLIHSTFTMAELLAMSSFHLADAGIRGGLAAADESVQLIDGIFGSNETSRALASFITLVRSELTQDAEYAAHTGGSWWGLAALTKALTTFAVLQNATYKRTARAQRMRVVYDCTVLGTAETRSWAAMIVGPGNFTKSGTAAQPRMLESSSPMGSPPLGVPPRASSHFGGRSDMSASHASSRRMSRNSMHSGFSTVRRSQSIFAGLDEPTALESVEYGDAHGSSSPYQSSIDGSASVLEDLEYLVGTAPDDEDPNETFALPQSDTGSTIVAGRDELPEEVLRAVRGADDEELREGVALDSPAEDTRRIVRRYAGGGGREELSEVVTETIEVVETTTTLETSEEPVRRRRKGKADAAAPDQGASRLGRRLANPFSALLTDSRSLEGSSRSRTSPRVGAEDEDDEWLEVSHSASASGVQQAALLHGGGEAETNLRRLLHEDKQRQPLPLPPSSEGQQSVAARARQEALEDPEESRQRMTLRTITRKLVQKRRTVRRVHDFDDAGASTAATSPQVSPPRSPKASRRGLTERRDAPTSARTEQGRSASAGSELAEGIQRAFAKAKSSVMGGSSASASRSAVSARTGASLKEISNLQSPGPSSGASTPRRVVNERAQPDIPVRASRRTGVPAAGSASAPSRHKELPRPPAPRPPPDPQSRAYPPDSSQTRRPRTRSISSVRSITSQSHMRSTTTTTRAEASAHAEGPHGAPGAFPQQRLATNLRRFMRHASASYGQNFMRLLGIGEADVMFTQRQHHPNVYAYCHHVGIPAEHMLLSSYSEGGGVLPFSKALSPIVNFISIDDASRAIVLTCRGTMGLSDILVDLTCLSEDIWVDGGDPKHTYQVHSGMAASARRLAKGSTVLETLRQALESRPDYGLVLTGHSLGGGVASLLALLWSSPAHVFHDRSLAQPDGQPRVRHPPIETPFVTSFDSGLPPGRPIHCFGFGVPAVFSADLSRWSQGLCTSLVHGFDIVPSLSLGVLHDLKAVAKSLSEEDSVMAQEIVGRVIGLYQRQHAGGSKLLAEQSSGAAGTRPSDVPLHEREQRLDLRELAEGRTRNRAAEAGYTDPRLSAEPGEDAEAEELPRAKPERGGYKSKKADPQTDEELADWLWDLLQTMRADMSNDKLYPPGRVLCIEAFAVYVTAASSGTSASSPFMQAGQSSSKRSEAHRVVLRECEDVRARFGEPLFARSMLRDHTPPAYELCTQLLYDAVVDDSERAQTGARENAGMS</sequence>
<keyword evidence="6" id="KW-0479">Metal-binding</keyword>
<keyword evidence="3" id="KW-1003">Cell membrane</keyword>
<dbReference type="Proteomes" id="UP000245946">
    <property type="component" value="Unassembled WGS sequence"/>
</dbReference>
<dbReference type="InterPro" id="IPR052214">
    <property type="entry name" value="DAG_Lipase-Related"/>
</dbReference>
<evidence type="ECO:0000313" key="17">
    <source>
        <dbReference type="EMBL" id="PWN99211.1"/>
    </source>
</evidence>
<feature type="compositionally biased region" description="Low complexity" evidence="15">
    <location>
        <begin position="724"/>
        <end position="741"/>
    </location>
</feature>
<evidence type="ECO:0000256" key="2">
    <source>
        <dbReference type="ARBA" id="ARBA00004651"/>
    </source>
</evidence>
<dbReference type="InterPro" id="IPR029058">
    <property type="entry name" value="AB_hydrolase_fold"/>
</dbReference>
<dbReference type="PANTHER" id="PTHR45792">
    <property type="entry name" value="DIACYLGLYCEROL LIPASE HOMOLOG-RELATED"/>
    <property type="match status" value="1"/>
</dbReference>
<evidence type="ECO:0000313" key="18">
    <source>
        <dbReference type="Proteomes" id="UP000245946"/>
    </source>
</evidence>
<evidence type="ECO:0000256" key="7">
    <source>
        <dbReference type="ARBA" id="ARBA00022801"/>
    </source>
</evidence>
<keyword evidence="8" id="KW-0106">Calcium</keyword>
<dbReference type="GO" id="GO:0046340">
    <property type="term" value="P:diacylglycerol catabolic process"/>
    <property type="evidence" value="ECO:0007669"/>
    <property type="project" value="TreeGrafter"/>
</dbReference>
<reference evidence="17 18" key="1">
    <citation type="journal article" date="2018" name="Mol. Biol. Evol.">
        <title>Broad Genomic Sampling Reveals a Smut Pathogenic Ancestry of the Fungal Clade Ustilaginomycotina.</title>
        <authorList>
            <person name="Kijpornyongpan T."/>
            <person name="Mondo S.J."/>
            <person name="Barry K."/>
            <person name="Sandor L."/>
            <person name="Lee J."/>
            <person name="Lipzen A."/>
            <person name="Pangilinan J."/>
            <person name="LaButti K."/>
            <person name="Hainaut M."/>
            <person name="Henrissat B."/>
            <person name="Grigoriev I.V."/>
            <person name="Spatafora J.W."/>
            <person name="Aime M.C."/>
        </authorList>
    </citation>
    <scope>NUCLEOTIDE SEQUENCE [LARGE SCALE GENOMIC DNA]</scope>
    <source>
        <strain evidence="17 18">MCA 4186</strain>
    </source>
</reference>
<feature type="compositionally biased region" description="Polar residues" evidence="15">
    <location>
        <begin position="699"/>
        <end position="710"/>
    </location>
</feature>
<feature type="region of interest" description="Disordered" evidence="15">
    <location>
        <begin position="15"/>
        <end position="40"/>
    </location>
</feature>
<accession>A0A316ZCE0</accession>
<evidence type="ECO:0000256" key="14">
    <source>
        <dbReference type="ARBA" id="ARBA00026104"/>
    </source>
</evidence>
<feature type="compositionally biased region" description="Polar residues" evidence="15">
    <location>
        <begin position="542"/>
        <end position="557"/>
    </location>
</feature>
<keyword evidence="10" id="KW-1133">Transmembrane helix</keyword>
<evidence type="ECO:0000256" key="13">
    <source>
        <dbReference type="ARBA" id="ARBA00024531"/>
    </source>
</evidence>
<evidence type="ECO:0000256" key="9">
    <source>
        <dbReference type="ARBA" id="ARBA00022963"/>
    </source>
</evidence>
<feature type="region of interest" description="Disordered" evidence="15">
    <location>
        <begin position="606"/>
        <end position="647"/>
    </location>
</feature>
<feature type="compositionally biased region" description="Low complexity" evidence="15">
    <location>
        <begin position="818"/>
        <end position="859"/>
    </location>
</feature>